<dbReference type="Gene3D" id="3.30.2130.30">
    <property type="match status" value="1"/>
</dbReference>
<feature type="binding site" evidence="18">
    <location>
        <position position="297"/>
    </location>
    <ligand>
        <name>ATP</name>
        <dbReference type="ChEBI" id="CHEBI:30616"/>
    </ligand>
</feature>
<evidence type="ECO:0000256" key="9">
    <source>
        <dbReference type="ARBA" id="ARBA00050570"/>
    </source>
</evidence>
<evidence type="ECO:0000256" key="15">
    <source>
        <dbReference type="ARBA" id="ARBA00075337"/>
    </source>
</evidence>
<protein>
    <recommendedName>
        <fullName evidence="14 18">Probable tRNA sulfurtransferase</fullName>
        <ecNumber evidence="13 18">2.8.1.4</ecNumber>
    </recommendedName>
    <alternativeName>
        <fullName evidence="15 18">Sulfur carrier protein ThiS sulfurtransferase</fullName>
    </alternativeName>
    <alternativeName>
        <fullName evidence="16 18">Thiamine biosynthesis protein ThiI</fullName>
    </alternativeName>
    <alternativeName>
        <fullName evidence="17 18">tRNA 4-thiouridine synthase</fullName>
    </alternativeName>
</protein>
<evidence type="ECO:0000256" key="4">
    <source>
        <dbReference type="ARBA" id="ARBA00022679"/>
    </source>
</evidence>
<organism evidence="20 21">
    <name type="scientific">Haploplasma axanthum</name>
    <name type="common">Acholeplasma axanthum</name>
    <dbReference type="NCBI Taxonomy" id="29552"/>
    <lineage>
        <taxon>Bacteria</taxon>
        <taxon>Bacillati</taxon>
        <taxon>Mycoplasmatota</taxon>
        <taxon>Mollicutes</taxon>
        <taxon>Acholeplasmatales</taxon>
        <taxon>Acholeplasmataceae</taxon>
        <taxon>Haploplasma</taxon>
    </lineage>
</organism>
<dbReference type="InterPro" id="IPR049962">
    <property type="entry name" value="THUMP_ThiI"/>
</dbReference>
<dbReference type="SMART" id="SM00981">
    <property type="entry name" value="THUMP"/>
    <property type="match status" value="1"/>
</dbReference>
<evidence type="ECO:0000256" key="14">
    <source>
        <dbReference type="ARBA" id="ARBA00071867"/>
    </source>
</evidence>
<dbReference type="GO" id="GO:0005524">
    <property type="term" value="F:ATP binding"/>
    <property type="evidence" value="ECO:0007669"/>
    <property type="project" value="UniProtKB-UniRule"/>
</dbReference>
<evidence type="ECO:0000256" key="1">
    <source>
        <dbReference type="ARBA" id="ARBA00004496"/>
    </source>
</evidence>
<proteinExistence type="inferred from homology"/>
<dbReference type="FunFam" id="3.40.50.620:FF:000053">
    <property type="entry name" value="Probable tRNA sulfurtransferase"/>
    <property type="match status" value="1"/>
</dbReference>
<dbReference type="Gene3D" id="3.40.50.620">
    <property type="entry name" value="HUPs"/>
    <property type="match status" value="1"/>
</dbReference>
<dbReference type="InterPro" id="IPR003720">
    <property type="entry name" value="tRNA_STrfase"/>
</dbReference>
<dbReference type="CDD" id="cd01712">
    <property type="entry name" value="PPase_ThiI"/>
    <property type="match status" value="1"/>
</dbReference>
<dbReference type="PANTHER" id="PTHR43209">
    <property type="entry name" value="TRNA SULFURTRANSFERASE"/>
    <property type="match status" value="1"/>
</dbReference>
<keyword evidence="2 18" id="KW-0963">Cytoplasm</keyword>
<comment type="pathway">
    <text evidence="18">Cofactor biosynthesis; thiamine diphosphate biosynthesis.</text>
</comment>
<evidence type="ECO:0000256" key="17">
    <source>
        <dbReference type="ARBA" id="ARBA00080570"/>
    </source>
</evidence>
<dbReference type="InterPro" id="IPR004114">
    <property type="entry name" value="THUMP_dom"/>
</dbReference>
<keyword evidence="8 18" id="KW-0784">Thiamine biosynthesis</keyword>
<dbReference type="InterPro" id="IPR014729">
    <property type="entry name" value="Rossmann-like_a/b/a_fold"/>
</dbReference>
<dbReference type="HAMAP" id="MF_00021">
    <property type="entry name" value="ThiI"/>
    <property type="match status" value="1"/>
</dbReference>
<evidence type="ECO:0000313" key="21">
    <source>
        <dbReference type="Proteomes" id="UP000289841"/>
    </source>
</evidence>
<dbReference type="Proteomes" id="UP000289841">
    <property type="component" value="Chromosome"/>
</dbReference>
<feature type="binding site" evidence="18">
    <location>
        <begin position="207"/>
        <end position="208"/>
    </location>
    <ligand>
        <name>ATP</name>
        <dbReference type="ChEBI" id="CHEBI:30616"/>
    </ligand>
</feature>
<evidence type="ECO:0000259" key="19">
    <source>
        <dbReference type="PROSITE" id="PS51165"/>
    </source>
</evidence>
<dbReference type="GO" id="GO:0004810">
    <property type="term" value="F:CCA tRNA nucleotidyltransferase activity"/>
    <property type="evidence" value="ECO:0007669"/>
    <property type="project" value="InterPro"/>
</dbReference>
<reference evidence="20 21" key="1">
    <citation type="submission" date="2019-01" db="EMBL/GenBank/DDBJ databases">
        <authorList>
            <consortium name="Pathogen Informatics"/>
        </authorList>
    </citation>
    <scope>NUCLEOTIDE SEQUENCE [LARGE SCALE GENOMIC DNA]</scope>
    <source>
        <strain evidence="20 21">NCTC10138</strain>
    </source>
</reference>
<comment type="catalytic activity">
    <reaction evidence="9 18">
        <text>[ThiI sulfur-carrier protein]-S-sulfanyl-L-cysteine + a uridine in tRNA + 2 reduced [2Fe-2S]-[ferredoxin] + ATP + H(+) = [ThiI sulfur-carrier protein]-L-cysteine + a 4-thiouridine in tRNA + 2 oxidized [2Fe-2S]-[ferredoxin] + AMP + diphosphate</text>
        <dbReference type="Rhea" id="RHEA:24176"/>
        <dbReference type="Rhea" id="RHEA-COMP:10000"/>
        <dbReference type="Rhea" id="RHEA-COMP:10001"/>
        <dbReference type="Rhea" id="RHEA-COMP:13337"/>
        <dbReference type="Rhea" id="RHEA-COMP:13338"/>
        <dbReference type="Rhea" id="RHEA-COMP:13339"/>
        <dbReference type="Rhea" id="RHEA-COMP:13340"/>
        <dbReference type="ChEBI" id="CHEBI:15378"/>
        <dbReference type="ChEBI" id="CHEBI:29950"/>
        <dbReference type="ChEBI" id="CHEBI:30616"/>
        <dbReference type="ChEBI" id="CHEBI:33019"/>
        <dbReference type="ChEBI" id="CHEBI:33737"/>
        <dbReference type="ChEBI" id="CHEBI:33738"/>
        <dbReference type="ChEBI" id="CHEBI:61963"/>
        <dbReference type="ChEBI" id="CHEBI:65315"/>
        <dbReference type="ChEBI" id="CHEBI:136798"/>
        <dbReference type="ChEBI" id="CHEBI:456215"/>
        <dbReference type="EC" id="2.8.1.4"/>
    </reaction>
</comment>
<feature type="binding site" evidence="18">
    <location>
        <position position="288"/>
    </location>
    <ligand>
        <name>ATP</name>
        <dbReference type="ChEBI" id="CHEBI:30616"/>
    </ligand>
</feature>
<comment type="catalytic activity">
    <reaction evidence="10 18">
        <text>[ThiS sulfur-carrier protein]-C-terminal Gly-Gly-AMP + S-sulfanyl-L-cysteinyl-[cysteine desulfurase] + AH2 = [ThiS sulfur-carrier protein]-C-terminal-Gly-aminoethanethioate + L-cysteinyl-[cysteine desulfurase] + A + AMP + 2 H(+)</text>
        <dbReference type="Rhea" id="RHEA:43340"/>
        <dbReference type="Rhea" id="RHEA-COMP:12157"/>
        <dbReference type="Rhea" id="RHEA-COMP:12158"/>
        <dbReference type="Rhea" id="RHEA-COMP:12910"/>
        <dbReference type="Rhea" id="RHEA-COMP:19908"/>
        <dbReference type="ChEBI" id="CHEBI:13193"/>
        <dbReference type="ChEBI" id="CHEBI:15378"/>
        <dbReference type="ChEBI" id="CHEBI:17499"/>
        <dbReference type="ChEBI" id="CHEBI:29950"/>
        <dbReference type="ChEBI" id="CHEBI:61963"/>
        <dbReference type="ChEBI" id="CHEBI:90618"/>
        <dbReference type="ChEBI" id="CHEBI:232372"/>
        <dbReference type="ChEBI" id="CHEBI:456215"/>
    </reaction>
</comment>
<dbReference type="NCBIfam" id="TIGR00342">
    <property type="entry name" value="tRNA uracil 4-sulfurtransferase ThiI"/>
    <property type="match status" value="1"/>
</dbReference>
<feature type="binding site" evidence="18">
    <location>
        <begin position="182"/>
        <end position="183"/>
    </location>
    <ligand>
        <name>ATP</name>
        <dbReference type="ChEBI" id="CHEBI:30616"/>
    </ligand>
</feature>
<dbReference type="GO" id="GO:0140741">
    <property type="term" value="F:tRNA-uracil-4 sulfurtransferase activity"/>
    <property type="evidence" value="ECO:0007669"/>
    <property type="project" value="UniProtKB-EC"/>
</dbReference>
<gene>
    <name evidence="18 20" type="primary">thiI</name>
    <name evidence="20" type="ORF">NCTC10138_01625</name>
</gene>
<dbReference type="PANTHER" id="PTHR43209:SF1">
    <property type="entry name" value="TRNA SULFURTRANSFERASE"/>
    <property type="match status" value="1"/>
</dbReference>
<evidence type="ECO:0000256" key="2">
    <source>
        <dbReference type="ARBA" id="ARBA00022490"/>
    </source>
</evidence>
<dbReference type="PROSITE" id="PS51165">
    <property type="entry name" value="THUMP"/>
    <property type="match status" value="1"/>
</dbReference>
<evidence type="ECO:0000256" key="12">
    <source>
        <dbReference type="ARBA" id="ARBA00061472"/>
    </source>
</evidence>
<dbReference type="Pfam" id="PF22025">
    <property type="entry name" value="ThiI_fer"/>
    <property type="match status" value="1"/>
</dbReference>
<dbReference type="EC" id="2.8.1.4" evidence="13 18"/>
<dbReference type="GO" id="GO:0052837">
    <property type="term" value="P:thiazole biosynthetic process"/>
    <property type="evidence" value="ECO:0007669"/>
    <property type="project" value="TreeGrafter"/>
</dbReference>
<evidence type="ECO:0000256" key="5">
    <source>
        <dbReference type="ARBA" id="ARBA00022741"/>
    </source>
</evidence>
<evidence type="ECO:0000256" key="7">
    <source>
        <dbReference type="ARBA" id="ARBA00022884"/>
    </source>
</evidence>
<evidence type="ECO:0000256" key="13">
    <source>
        <dbReference type="ARBA" id="ARBA00066827"/>
    </source>
</evidence>
<dbReference type="GO" id="GO:0009229">
    <property type="term" value="P:thiamine diphosphate biosynthetic process"/>
    <property type="evidence" value="ECO:0007669"/>
    <property type="project" value="UniProtKB-UniRule"/>
</dbReference>
<dbReference type="InterPro" id="IPR054173">
    <property type="entry name" value="ThiI_fer"/>
</dbReference>
<evidence type="ECO:0000256" key="8">
    <source>
        <dbReference type="ARBA" id="ARBA00022977"/>
    </source>
</evidence>
<dbReference type="KEGG" id="aaxa:NCTC10138_01625"/>
<dbReference type="Pfam" id="PF02568">
    <property type="entry name" value="ThiI"/>
    <property type="match status" value="1"/>
</dbReference>
<dbReference type="Pfam" id="PF02926">
    <property type="entry name" value="THUMP"/>
    <property type="match status" value="1"/>
</dbReference>
<evidence type="ECO:0000256" key="11">
    <source>
        <dbReference type="ARBA" id="ARBA00058382"/>
    </source>
</evidence>
<sequence>MKLLVRFGDLMLKGKNKKIFINSLNKHVSKKFSDLDVIVDKRHDRLYLEFNEELKSEIEKRIMQIPGIHSYSVVYDADKNIESIVKKAIEVLNIELNNDKEYTFKVETKRSDKSFEYLSNDFTRAVAPLILKESDKKLLVDVKNPEVVLNINIRTEGAYLYLTSKLALGGFPATIAGRGLLMMSGGIDSPVSAFLAIKQGIEIELLHFESSPLTPLESVNKVHDLATKLAVFLPNEKIKLHVVPFMKLHEQLLNNVSESYVITIMRRMMYRIAERFANERSIKVLVNGESVGQVASQTLSSIKVVENVTNIPVLRPVITYDKKEIMDIAERIDTFKISIKPFNDCCSIYVPKNPVISPTIEKAEFEESKFDYNLFIDETMKNIKTIVVSKNSVRDFSMYGFTFLEAYENMENEKWLYLKIMKQLNI</sequence>
<comment type="similarity">
    <text evidence="12 18">Belongs to the ThiI family.</text>
</comment>
<dbReference type="AlphaFoldDB" id="A0A449BFJ5"/>
<dbReference type="CDD" id="cd11716">
    <property type="entry name" value="THUMP_ThiI"/>
    <property type="match status" value="1"/>
</dbReference>
<dbReference type="InterPro" id="IPR050102">
    <property type="entry name" value="tRNA_sulfurtransferase_ThiI"/>
</dbReference>
<feature type="binding site" evidence="18">
    <location>
        <position position="266"/>
    </location>
    <ligand>
        <name>ATP</name>
        <dbReference type="ChEBI" id="CHEBI:30616"/>
    </ligand>
</feature>
<dbReference type="SUPFAM" id="SSF52402">
    <property type="entry name" value="Adenine nucleotide alpha hydrolases-like"/>
    <property type="match status" value="1"/>
</dbReference>
<accession>A0A449BFJ5</accession>
<evidence type="ECO:0000256" key="18">
    <source>
        <dbReference type="HAMAP-Rule" id="MF_00021"/>
    </source>
</evidence>
<evidence type="ECO:0000313" key="20">
    <source>
        <dbReference type="EMBL" id="VEU81227.1"/>
    </source>
</evidence>
<dbReference type="OrthoDB" id="9773948at2"/>
<dbReference type="GO" id="GO:0009228">
    <property type="term" value="P:thiamine biosynthetic process"/>
    <property type="evidence" value="ECO:0007669"/>
    <property type="project" value="UniProtKB-KW"/>
</dbReference>
<keyword evidence="5 18" id="KW-0547">Nucleotide-binding</keyword>
<feature type="domain" description="THUMP" evidence="19">
    <location>
        <begin position="56"/>
        <end position="164"/>
    </location>
</feature>
<evidence type="ECO:0000256" key="6">
    <source>
        <dbReference type="ARBA" id="ARBA00022840"/>
    </source>
</evidence>
<dbReference type="InterPro" id="IPR020536">
    <property type="entry name" value="ThiI_AANH"/>
</dbReference>
<keyword evidence="7 18" id="KW-0694">RNA-binding</keyword>
<keyword evidence="21" id="KW-1185">Reference proteome</keyword>
<keyword evidence="6 18" id="KW-0067">ATP-binding</keyword>
<dbReference type="GO" id="GO:0005829">
    <property type="term" value="C:cytosol"/>
    <property type="evidence" value="ECO:0007669"/>
    <property type="project" value="TreeGrafter"/>
</dbReference>
<keyword evidence="3 18" id="KW-0820">tRNA-binding</keyword>
<dbReference type="GO" id="GO:0000049">
    <property type="term" value="F:tRNA binding"/>
    <property type="evidence" value="ECO:0007669"/>
    <property type="project" value="UniProtKB-UniRule"/>
</dbReference>
<comment type="subcellular location">
    <subcellularLocation>
        <location evidence="1 18">Cytoplasm</location>
    </subcellularLocation>
</comment>
<dbReference type="InterPro" id="IPR049961">
    <property type="entry name" value="ThiI_N"/>
</dbReference>
<dbReference type="SUPFAM" id="SSF143437">
    <property type="entry name" value="THUMP domain-like"/>
    <property type="match status" value="1"/>
</dbReference>
<evidence type="ECO:0000256" key="3">
    <source>
        <dbReference type="ARBA" id="ARBA00022555"/>
    </source>
</evidence>
<keyword evidence="4 18" id="KW-0808">Transferase</keyword>
<dbReference type="UniPathway" id="UPA00060"/>
<evidence type="ECO:0000256" key="16">
    <source>
        <dbReference type="ARBA" id="ARBA00077849"/>
    </source>
</evidence>
<dbReference type="STRING" id="1278311.GCA_000428705_00600"/>
<dbReference type="EMBL" id="LR215048">
    <property type="protein sequence ID" value="VEU81227.1"/>
    <property type="molecule type" value="Genomic_DNA"/>
</dbReference>
<dbReference type="GO" id="GO:0002937">
    <property type="term" value="P:tRNA 4-thiouridine biosynthesis"/>
    <property type="evidence" value="ECO:0007669"/>
    <property type="project" value="TreeGrafter"/>
</dbReference>
<comment type="function">
    <text evidence="11 18">Catalyzes the ATP-dependent transfer of a sulfur to tRNA to produce 4-thiouridine in position 8 of tRNAs, which functions as a near-UV photosensor. Also catalyzes the transfer of sulfur to the sulfur carrier protein ThiS, forming ThiS-thiocarboxylate. This is a step in the synthesis of thiazole, in the thiamine biosynthesis pathway. The sulfur is donated as persulfide by IscS.</text>
</comment>
<name>A0A449BFJ5_HAPAX</name>
<evidence type="ECO:0000256" key="10">
    <source>
        <dbReference type="ARBA" id="ARBA00052330"/>
    </source>
</evidence>